<name>A0A0N0DXT7_LEPPY</name>
<dbReference type="OrthoDB" id="72053at2759"/>
<organism evidence="3 4">
    <name type="scientific">Leptomonas pyrrhocoris</name>
    <name type="common">Firebug parasite</name>
    <dbReference type="NCBI Taxonomy" id="157538"/>
    <lineage>
        <taxon>Eukaryota</taxon>
        <taxon>Discoba</taxon>
        <taxon>Euglenozoa</taxon>
        <taxon>Kinetoplastea</taxon>
        <taxon>Metakinetoplastina</taxon>
        <taxon>Trypanosomatida</taxon>
        <taxon>Trypanosomatidae</taxon>
        <taxon>Leishmaniinae</taxon>
        <taxon>Leptomonas</taxon>
    </lineage>
</organism>
<gene>
    <name evidence="3" type="ORF">ABB37_02988</name>
</gene>
<dbReference type="OMA" id="VCDESPA"/>
<keyword evidence="1" id="KW-1133">Transmembrane helix</keyword>
<reference evidence="3 4" key="1">
    <citation type="submission" date="2015-07" db="EMBL/GenBank/DDBJ databases">
        <title>High-quality genome of monoxenous trypanosomatid Leptomonas pyrrhocoris.</title>
        <authorList>
            <person name="Flegontov P."/>
            <person name="Butenko A."/>
            <person name="Firsov S."/>
            <person name="Vlcek C."/>
            <person name="Logacheva M.D."/>
            <person name="Field M."/>
            <person name="Filatov D."/>
            <person name="Flegontova O."/>
            <person name="Gerasimov E."/>
            <person name="Jackson A.P."/>
            <person name="Kelly S."/>
            <person name="Opperdoes F."/>
            <person name="O'Reilly A."/>
            <person name="Votypka J."/>
            <person name="Yurchenko V."/>
            <person name="Lukes J."/>
        </authorList>
    </citation>
    <scope>NUCLEOTIDE SEQUENCE [LARGE SCALE GENOMIC DNA]</scope>
    <source>
        <strain evidence="3">H10</strain>
    </source>
</reference>
<evidence type="ECO:0000256" key="1">
    <source>
        <dbReference type="SAM" id="Phobius"/>
    </source>
</evidence>
<dbReference type="GeneID" id="26903279"/>
<protein>
    <recommendedName>
        <fullName evidence="5">Transmembrane protein</fullName>
    </recommendedName>
</protein>
<evidence type="ECO:0000256" key="2">
    <source>
        <dbReference type="SAM" id="SignalP"/>
    </source>
</evidence>
<keyword evidence="4" id="KW-1185">Reference proteome</keyword>
<feature type="chain" id="PRO_5005846926" description="Transmembrane protein" evidence="2">
    <location>
        <begin position="33"/>
        <end position="227"/>
    </location>
</feature>
<dbReference type="RefSeq" id="XP_015661771.1">
    <property type="nucleotide sequence ID" value="XM_015800169.1"/>
</dbReference>
<dbReference type="EMBL" id="LGTL01000004">
    <property type="protein sequence ID" value="KPA83332.1"/>
    <property type="molecule type" value="Genomic_DNA"/>
</dbReference>
<feature type="transmembrane region" description="Helical" evidence="1">
    <location>
        <begin position="184"/>
        <end position="203"/>
    </location>
</feature>
<keyword evidence="2" id="KW-0732">Signal</keyword>
<dbReference type="AlphaFoldDB" id="A0A0N0DXT7"/>
<evidence type="ECO:0000313" key="3">
    <source>
        <dbReference type="EMBL" id="KPA83332.1"/>
    </source>
</evidence>
<comment type="caution">
    <text evidence="3">The sequence shown here is derived from an EMBL/GenBank/DDBJ whole genome shotgun (WGS) entry which is preliminary data.</text>
</comment>
<accession>A0A0N0DXT7</accession>
<proteinExistence type="predicted"/>
<keyword evidence="1" id="KW-0812">Transmembrane</keyword>
<sequence>MRCSSRHGLLREAPCAFLVVLLIGSIIGSVAALNTAAGPYRVSDDCGAKRLTENTFEHDTQATSGMTSGNWLIFFVPSNEGATAQHFSQQTVHEIAMFEAFVKLPKATLDTYQVVPAYVVCDESPALCLRFSEGKLSSRLVLLSNSRMYPYPKDHIRTVDDIELFVTIFRRIQSSAIPPVRPTMAVWGQLALLVVGVLGIFLVRSYSMSRMYGPLPPGGPTPHSKDE</sequence>
<feature type="signal peptide" evidence="2">
    <location>
        <begin position="1"/>
        <end position="32"/>
    </location>
</feature>
<keyword evidence="1" id="KW-0472">Membrane</keyword>
<evidence type="ECO:0000313" key="4">
    <source>
        <dbReference type="Proteomes" id="UP000037923"/>
    </source>
</evidence>
<dbReference type="Proteomes" id="UP000037923">
    <property type="component" value="Unassembled WGS sequence"/>
</dbReference>
<dbReference type="VEuPathDB" id="TriTrypDB:LpyrH10_04_5380"/>
<evidence type="ECO:0008006" key="5">
    <source>
        <dbReference type="Google" id="ProtNLM"/>
    </source>
</evidence>